<evidence type="ECO:0000256" key="1">
    <source>
        <dbReference type="ARBA" id="ARBA00023125"/>
    </source>
</evidence>
<dbReference type="InterPro" id="IPR011344">
    <property type="entry name" value="ssDNA-bd"/>
</dbReference>
<dbReference type="CDD" id="cd04496">
    <property type="entry name" value="SSB_OBF"/>
    <property type="match status" value="1"/>
</dbReference>
<dbReference type="Pfam" id="PF00436">
    <property type="entry name" value="SSB"/>
    <property type="match status" value="1"/>
</dbReference>
<comment type="caution">
    <text evidence="4">The sequence shown here is derived from an EMBL/GenBank/DDBJ whole genome shotgun (WGS) entry which is preliminary data.</text>
</comment>
<protein>
    <recommendedName>
        <fullName evidence="2 3">Single-stranded DNA-binding protein</fullName>
        <shortName evidence="2">SSB</shortName>
    </recommendedName>
</protein>
<dbReference type="GO" id="GO:0006260">
    <property type="term" value="P:DNA replication"/>
    <property type="evidence" value="ECO:0007669"/>
    <property type="project" value="InterPro"/>
</dbReference>
<evidence type="ECO:0000256" key="2">
    <source>
        <dbReference type="HAMAP-Rule" id="MF_00984"/>
    </source>
</evidence>
<dbReference type="InterPro" id="IPR012340">
    <property type="entry name" value="NA-bd_OB-fold"/>
</dbReference>
<comment type="caution">
    <text evidence="2">Lacks conserved residue(s) required for the propagation of feature annotation.</text>
</comment>
<dbReference type="PROSITE" id="PS50935">
    <property type="entry name" value="SSB"/>
    <property type="match status" value="1"/>
</dbReference>
<dbReference type="PANTHER" id="PTHR10302">
    <property type="entry name" value="SINGLE-STRANDED DNA-BINDING PROTEIN"/>
    <property type="match status" value="1"/>
</dbReference>
<sequence>MVNSVILVGRAGRDPEMRYFESGRVKTTFSLAVNRPTKEKETDWFDIEIWGRQAEIAGEYVRKGSLIGVEGRLDFNRWTDDGGNKNVKPIVHAQNLRLLGSKRDNAGESFDSDFR</sequence>
<evidence type="ECO:0000313" key="4">
    <source>
        <dbReference type="EMBL" id="MBN8660229.1"/>
    </source>
</evidence>
<comment type="subunit">
    <text evidence="2">Homotetramer.</text>
</comment>
<dbReference type="PIRSF" id="PIRSF002070">
    <property type="entry name" value="SSB"/>
    <property type="match status" value="1"/>
</dbReference>
<keyword evidence="1 2" id="KW-0238">DNA-binding</keyword>
<dbReference type="Proteomes" id="UP000664277">
    <property type="component" value="Unassembled WGS sequence"/>
</dbReference>
<dbReference type="AlphaFoldDB" id="A0A8J7P7J8"/>
<evidence type="ECO:0000313" key="5">
    <source>
        <dbReference type="Proteomes" id="UP000664277"/>
    </source>
</evidence>
<organism evidence="4 5">
    <name type="scientific">Candidatus Obscuribacter phosphatis</name>
    <dbReference type="NCBI Taxonomy" id="1906157"/>
    <lineage>
        <taxon>Bacteria</taxon>
        <taxon>Bacillati</taxon>
        <taxon>Candidatus Melainabacteria</taxon>
        <taxon>Candidatus Obscuribacterales</taxon>
        <taxon>Candidatus Obscuribacteraceae</taxon>
        <taxon>Candidatus Obscuribacter</taxon>
    </lineage>
</organism>
<dbReference type="HAMAP" id="MF_00984">
    <property type="entry name" value="SSB"/>
    <property type="match status" value="1"/>
</dbReference>
<dbReference type="Gene3D" id="2.40.50.140">
    <property type="entry name" value="Nucleic acid-binding proteins"/>
    <property type="match status" value="1"/>
</dbReference>
<name>A0A8J7P7J8_9BACT</name>
<evidence type="ECO:0000256" key="3">
    <source>
        <dbReference type="PIRNR" id="PIRNR002070"/>
    </source>
</evidence>
<dbReference type="GO" id="GO:0009295">
    <property type="term" value="C:nucleoid"/>
    <property type="evidence" value="ECO:0007669"/>
    <property type="project" value="TreeGrafter"/>
</dbReference>
<dbReference type="PANTHER" id="PTHR10302:SF0">
    <property type="entry name" value="SINGLE-STRANDED DNA-BINDING PROTEIN, MITOCHONDRIAL"/>
    <property type="match status" value="1"/>
</dbReference>
<accession>A0A8J7P7J8</accession>
<dbReference type="GO" id="GO:0003697">
    <property type="term" value="F:single-stranded DNA binding"/>
    <property type="evidence" value="ECO:0007669"/>
    <property type="project" value="UniProtKB-UniRule"/>
</dbReference>
<gene>
    <name evidence="4" type="primary">ssb</name>
    <name evidence="4" type="ORF">J0M35_07680</name>
</gene>
<reference evidence="4" key="1">
    <citation type="submission" date="2021-02" db="EMBL/GenBank/DDBJ databases">
        <title>Genome-Resolved Metagenomics of a Microbial Community Performing Photosynthetic Biological Nutrient Removal.</title>
        <authorList>
            <person name="Mcdaniel E.A."/>
        </authorList>
    </citation>
    <scope>NUCLEOTIDE SEQUENCE</scope>
    <source>
        <strain evidence="4">UWPOB_OBS1</strain>
    </source>
</reference>
<dbReference type="EMBL" id="JAFLCK010000008">
    <property type="protein sequence ID" value="MBN8660229.1"/>
    <property type="molecule type" value="Genomic_DNA"/>
</dbReference>
<proteinExistence type="inferred from homology"/>
<dbReference type="InterPro" id="IPR000424">
    <property type="entry name" value="Primosome_PriB/ssb"/>
</dbReference>
<dbReference type="SUPFAM" id="SSF50249">
    <property type="entry name" value="Nucleic acid-binding proteins"/>
    <property type="match status" value="1"/>
</dbReference>
<dbReference type="NCBIfam" id="TIGR00621">
    <property type="entry name" value="ssb"/>
    <property type="match status" value="1"/>
</dbReference>